<comment type="caution">
    <text evidence="1">The sequence shown here is derived from an EMBL/GenBank/DDBJ whole genome shotgun (WGS) entry which is preliminary data.</text>
</comment>
<proteinExistence type="predicted"/>
<reference evidence="1" key="1">
    <citation type="submission" date="2023-01" db="EMBL/GenBank/DDBJ databases">
        <title>Human gut microbiome strain richness.</title>
        <authorList>
            <person name="Chen-Liaw A."/>
        </authorList>
    </citation>
    <scope>NUCLEOTIDE SEQUENCE</scope>
    <source>
        <strain evidence="1">D59st1_B8_D59t2_181005</strain>
    </source>
</reference>
<dbReference type="EMBL" id="JAQMLS010000002">
    <property type="protein sequence ID" value="MDB8741044.1"/>
    <property type="molecule type" value="Genomic_DNA"/>
</dbReference>
<sequence length="98" mass="11308">MIQVGDKVRVRRLKDLACEYIDIEMYDGVEMFGNWGILIEKGSSFVDAMCKYCGEEHKIINLFLTDGSYDIFRIDEACSFNFNAYMLERLDGSLIAEN</sequence>
<evidence type="ECO:0000313" key="1">
    <source>
        <dbReference type="EMBL" id="MDB8741044.1"/>
    </source>
</evidence>
<accession>A0AAW6DZY8</accession>
<gene>
    <name evidence="1" type="ORF">PNV70_03020</name>
</gene>
<dbReference type="AlphaFoldDB" id="A0AAW6DZY8"/>
<organism evidence="1 2">
    <name type="scientific">Ruminococcus bicirculans</name>
    <name type="common">ex Wegman et al. 2014</name>
    <dbReference type="NCBI Taxonomy" id="1160721"/>
    <lineage>
        <taxon>Bacteria</taxon>
        <taxon>Bacillati</taxon>
        <taxon>Bacillota</taxon>
        <taxon>Clostridia</taxon>
        <taxon>Eubacteriales</taxon>
        <taxon>Oscillospiraceae</taxon>
        <taxon>Ruminococcus</taxon>
    </lineage>
</organism>
<protein>
    <submittedName>
        <fullName evidence="1">Uncharacterized protein</fullName>
    </submittedName>
</protein>
<name>A0AAW6DZY8_9FIRM</name>
<dbReference type="RefSeq" id="WP_195551084.1">
    <property type="nucleotide sequence ID" value="NZ_JADMNX010000002.1"/>
</dbReference>
<dbReference type="Proteomes" id="UP001211421">
    <property type="component" value="Unassembled WGS sequence"/>
</dbReference>
<evidence type="ECO:0000313" key="2">
    <source>
        <dbReference type="Proteomes" id="UP001211421"/>
    </source>
</evidence>